<evidence type="ECO:0000259" key="2">
    <source>
        <dbReference type="Pfam" id="PF02698"/>
    </source>
</evidence>
<dbReference type="CDD" id="cd06259">
    <property type="entry name" value="YdcF-like"/>
    <property type="match status" value="1"/>
</dbReference>
<reference evidence="4" key="1">
    <citation type="journal article" date="2019" name="Int. J. Syst. Evol. Microbiol.">
        <title>The Global Catalogue of Microorganisms (GCM) 10K type strain sequencing project: providing services to taxonomists for standard genome sequencing and annotation.</title>
        <authorList>
            <consortium name="The Broad Institute Genomics Platform"/>
            <consortium name="The Broad Institute Genome Sequencing Center for Infectious Disease"/>
            <person name="Wu L."/>
            <person name="Ma J."/>
        </authorList>
    </citation>
    <scope>NUCLEOTIDE SEQUENCE [LARGE SCALE GENOMIC DNA]</scope>
    <source>
        <strain evidence="4">CGMCC 1.12479</strain>
    </source>
</reference>
<dbReference type="RefSeq" id="WP_188441587.1">
    <property type="nucleotide sequence ID" value="NZ_BMFD01000004.1"/>
</dbReference>
<comment type="caution">
    <text evidence="3">The sequence shown here is derived from an EMBL/GenBank/DDBJ whole genome shotgun (WGS) entry which is preliminary data.</text>
</comment>
<dbReference type="Proteomes" id="UP000635885">
    <property type="component" value="Unassembled WGS sequence"/>
</dbReference>
<evidence type="ECO:0000313" key="3">
    <source>
        <dbReference type="EMBL" id="GGC38105.1"/>
    </source>
</evidence>
<organism evidence="3 4">
    <name type="scientific">Belliella aquatica</name>
    <dbReference type="NCBI Taxonomy" id="1323734"/>
    <lineage>
        <taxon>Bacteria</taxon>
        <taxon>Pseudomonadati</taxon>
        <taxon>Bacteroidota</taxon>
        <taxon>Cytophagia</taxon>
        <taxon>Cytophagales</taxon>
        <taxon>Cyclobacteriaceae</taxon>
        <taxon>Belliella</taxon>
    </lineage>
</organism>
<gene>
    <name evidence="3" type="ORF">GCM10010993_16250</name>
</gene>
<feature type="domain" description="DUF218" evidence="2">
    <location>
        <begin position="72"/>
        <end position="213"/>
    </location>
</feature>
<protein>
    <submittedName>
        <fullName evidence="3">Membrane protein</fullName>
    </submittedName>
</protein>
<keyword evidence="1" id="KW-0812">Transmembrane</keyword>
<dbReference type="Pfam" id="PF02698">
    <property type="entry name" value="DUF218"/>
    <property type="match status" value="1"/>
</dbReference>
<proteinExistence type="predicted"/>
<feature type="transmembrane region" description="Helical" evidence="1">
    <location>
        <begin position="32"/>
        <end position="56"/>
    </location>
</feature>
<feature type="transmembrane region" description="Helical" evidence="1">
    <location>
        <begin position="7"/>
        <end position="26"/>
    </location>
</feature>
<accession>A0ABQ1MD07</accession>
<sequence length="253" mass="28187">MKKFIKPLIINPDLIISLIVFVPLFLLVNNTFVIVLIYSLTCLLLGPVTFSIIGYLERKFSVFDRKEIANPVLVLGGGHTPDVNLPSNQQLTSGAMGRVFEGLRAFHSSNSKTLVLSGPSLSNGHPSQAEIQENMLLGFGSIAPQAITRLDQPTTTEEEVISYQNIFGNISPILVTKAIHMPRAMKTFHLYGIHPVPAPCNFIFKEKSMEWNKWIIPAFTYTPFLGELLKEVFGILFLIFRSTTQPKQVLSKA</sequence>
<dbReference type="PANTHER" id="PTHR30336:SF4">
    <property type="entry name" value="ENVELOPE BIOGENESIS FACTOR ELYC"/>
    <property type="match status" value="1"/>
</dbReference>
<dbReference type="EMBL" id="BMFD01000004">
    <property type="protein sequence ID" value="GGC38105.1"/>
    <property type="molecule type" value="Genomic_DNA"/>
</dbReference>
<evidence type="ECO:0000256" key="1">
    <source>
        <dbReference type="SAM" id="Phobius"/>
    </source>
</evidence>
<keyword evidence="4" id="KW-1185">Reference proteome</keyword>
<dbReference type="InterPro" id="IPR051599">
    <property type="entry name" value="Cell_Envelope_Assoc"/>
</dbReference>
<dbReference type="PANTHER" id="PTHR30336">
    <property type="entry name" value="INNER MEMBRANE PROTEIN, PROBABLE PERMEASE"/>
    <property type="match status" value="1"/>
</dbReference>
<name>A0ABQ1MD07_9BACT</name>
<keyword evidence="1" id="KW-1133">Transmembrane helix</keyword>
<dbReference type="InterPro" id="IPR003848">
    <property type="entry name" value="DUF218"/>
</dbReference>
<keyword evidence="1" id="KW-0472">Membrane</keyword>
<evidence type="ECO:0000313" key="4">
    <source>
        <dbReference type="Proteomes" id="UP000635885"/>
    </source>
</evidence>